<dbReference type="InterPro" id="IPR027417">
    <property type="entry name" value="P-loop_NTPase"/>
</dbReference>
<evidence type="ECO:0000313" key="1">
    <source>
        <dbReference type="EMBL" id="QJA83033.1"/>
    </source>
</evidence>
<reference evidence="1" key="1">
    <citation type="submission" date="2020-03" db="EMBL/GenBank/DDBJ databases">
        <title>The deep terrestrial virosphere.</title>
        <authorList>
            <person name="Holmfeldt K."/>
            <person name="Nilsson E."/>
            <person name="Simone D."/>
            <person name="Lopez-Fernandez M."/>
            <person name="Wu X."/>
            <person name="de Brujin I."/>
            <person name="Lundin D."/>
            <person name="Andersson A."/>
            <person name="Bertilsson S."/>
            <person name="Dopson M."/>
        </authorList>
    </citation>
    <scope>NUCLEOTIDE SEQUENCE</scope>
    <source>
        <strain evidence="1">MM415A00321</strain>
    </source>
</reference>
<proteinExistence type="predicted"/>
<name>A0A6M3KLW0_9ZZZZ</name>
<sequence>MVANLLDIEIEQAIDDRRLEYRDDPVGFAVNVLGMREDWIWPAMIEVAEAIRDHQKVAVRAGHFVSKTYSLGRLIVPWFKTCFTPSTVVTTAPSDNQVKNQLWREIHAAHSGSRVPLGGRMTSLMWDCKPEQAVLDSMDPEDRANWEKNFAIGFSTSADSNVEHATKMQGWHNEWVLVVIDEACGMLPQIWRTAVEGLINDERCKIVGIGNPTDPESDFAKACHSSDDELNEGKDSYISDEGWYVITIDARDNPNYQNRARIIPGLASYEWVQSIIERYGEDGDGMRYRVKGLFPTHKEGTYYGDRLAKARGEGRIGDYPHDPIYPVYTFSDFGDRWTATIFIQFRKGRIRIIGDYWDYEGAGAPAWANVLDAKKYKYMGHIAGPDLNPMSGSNRKSFATGELLKDTLLKLGYAVQPCEHHDFDSGIRAVCDIWSLFEINELECQTFLPAAGGYGKTKNMRLSTNERPVYHNQPAQTWHRHIMDALRHMAVMYRIHQYMGDTIEGLYDYQSLGVNSSPWDNNILTRGLKSFERNSKRMR</sequence>
<protein>
    <submittedName>
        <fullName evidence="1">Putative terminase</fullName>
    </submittedName>
</protein>
<organism evidence="1">
    <name type="scientific">viral metagenome</name>
    <dbReference type="NCBI Taxonomy" id="1070528"/>
    <lineage>
        <taxon>unclassified sequences</taxon>
        <taxon>metagenomes</taxon>
        <taxon>organismal metagenomes</taxon>
    </lineage>
</organism>
<dbReference type="AlphaFoldDB" id="A0A6M3KLW0"/>
<dbReference type="Gene3D" id="3.40.50.300">
    <property type="entry name" value="P-loop containing nucleotide triphosphate hydrolases"/>
    <property type="match status" value="1"/>
</dbReference>
<dbReference type="EMBL" id="MT142502">
    <property type="protein sequence ID" value="QJA83033.1"/>
    <property type="molecule type" value="Genomic_DNA"/>
</dbReference>
<accession>A0A6M3KLW0</accession>
<gene>
    <name evidence="1" type="ORF">MM415A00321_0013</name>
</gene>